<evidence type="ECO:0000313" key="3">
    <source>
        <dbReference type="Proteomes" id="UP000076837"/>
    </source>
</evidence>
<evidence type="ECO:0000256" key="1">
    <source>
        <dbReference type="SAM" id="MobiDB-lite"/>
    </source>
</evidence>
<feature type="compositionally biased region" description="Basic residues" evidence="1">
    <location>
        <begin position="51"/>
        <end position="66"/>
    </location>
</feature>
<protein>
    <submittedName>
        <fullName evidence="2">Amino acid transmembrane transporter</fullName>
    </submittedName>
</protein>
<feature type="compositionally biased region" description="Basic and acidic residues" evidence="1">
    <location>
        <begin position="220"/>
        <end position="231"/>
    </location>
</feature>
<comment type="caution">
    <text evidence="2">The sequence shown here is derived from an EMBL/GenBank/DDBJ whole genome shotgun (WGS) entry which is preliminary data.</text>
</comment>
<feature type="region of interest" description="Disordered" evidence="1">
    <location>
        <begin position="15"/>
        <end position="101"/>
    </location>
</feature>
<dbReference type="AlphaFoldDB" id="A0A163LPQ4"/>
<accession>A0A163LPQ4</accession>
<feature type="compositionally biased region" description="Basic and acidic residues" evidence="1">
    <location>
        <begin position="173"/>
        <end position="199"/>
    </location>
</feature>
<proteinExistence type="predicted"/>
<feature type="compositionally biased region" description="Basic and acidic residues" evidence="1">
    <location>
        <begin position="15"/>
        <end position="33"/>
    </location>
</feature>
<keyword evidence="2" id="KW-0472">Membrane</keyword>
<keyword evidence="3" id="KW-1185">Reference proteome</keyword>
<name>A0A163LPQ4_DIDRA</name>
<feature type="region of interest" description="Disordered" evidence="1">
    <location>
        <begin position="172"/>
        <end position="269"/>
    </location>
</feature>
<feature type="compositionally biased region" description="Basic and acidic residues" evidence="1">
    <location>
        <begin position="238"/>
        <end position="252"/>
    </location>
</feature>
<evidence type="ECO:0000313" key="2">
    <source>
        <dbReference type="EMBL" id="KZM27992.1"/>
    </source>
</evidence>
<reference evidence="2 3" key="1">
    <citation type="journal article" date="2016" name="Sci. Rep.">
        <title>Draft genome sequencing and secretome analysis of fungal phytopathogen Ascochyta rabiei provides insight into the necrotrophic effector repertoire.</title>
        <authorList>
            <person name="Verma S."/>
            <person name="Gazara R.K."/>
            <person name="Nizam S."/>
            <person name="Parween S."/>
            <person name="Chattopadhyay D."/>
            <person name="Verma P.K."/>
        </authorList>
    </citation>
    <scope>NUCLEOTIDE SEQUENCE [LARGE SCALE GENOMIC DNA]</scope>
    <source>
        <strain evidence="2 3">ArDII</strain>
    </source>
</reference>
<keyword evidence="2" id="KW-0812">Transmembrane</keyword>
<gene>
    <name evidence="2" type="ORF">ST47_g865</name>
</gene>
<dbReference type="Proteomes" id="UP000076837">
    <property type="component" value="Unassembled WGS sequence"/>
</dbReference>
<sequence>MARELISLSRCRDVTANDVRKRTDHEHTDARRDGGRRKEHCQKHASECADHRHHPHAGARRQRPRGRIRDQVIREHGKRGKPDHLTHVGGGGDDRDDAADDQLGAMRNTEPWMHLSEGAGEMPVAGHRERGAGDSEHQREQRTQCCDDSTDPHDHLELAETCRLDSLGQRVGRGREPLRTQCREDRGRNHDIHHQRDGQGNRNGTRNGASRIADFLAESGDPRVSGEREEQQTGCLHHSGEGHRPICGERRLSGGGTAQAQHHHESENR</sequence>
<dbReference type="EMBL" id="JYNV01000039">
    <property type="protein sequence ID" value="KZM27992.1"/>
    <property type="molecule type" value="Genomic_DNA"/>
</dbReference>
<organism evidence="2 3">
    <name type="scientific">Didymella rabiei</name>
    <name type="common">Chickpea ascochyta blight fungus</name>
    <name type="synonym">Mycosphaerella rabiei</name>
    <dbReference type="NCBI Taxonomy" id="5454"/>
    <lineage>
        <taxon>Eukaryota</taxon>
        <taxon>Fungi</taxon>
        <taxon>Dikarya</taxon>
        <taxon>Ascomycota</taxon>
        <taxon>Pezizomycotina</taxon>
        <taxon>Dothideomycetes</taxon>
        <taxon>Pleosporomycetidae</taxon>
        <taxon>Pleosporales</taxon>
        <taxon>Pleosporineae</taxon>
        <taxon>Didymellaceae</taxon>
        <taxon>Ascochyta</taxon>
    </lineage>
</organism>
<feature type="compositionally biased region" description="Basic and acidic residues" evidence="1">
    <location>
        <begin position="67"/>
        <end position="86"/>
    </location>
</feature>